<dbReference type="Proteomes" id="UP000297245">
    <property type="component" value="Unassembled WGS sequence"/>
</dbReference>
<dbReference type="AlphaFoldDB" id="A0A4S8LTC4"/>
<dbReference type="OrthoDB" id="10548038at2759"/>
<proteinExistence type="predicted"/>
<evidence type="ECO:0000313" key="2">
    <source>
        <dbReference type="Proteomes" id="UP000297245"/>
    </source>
</evidence>
<accession>A0A4S8LTC4</accession>
<gene>
    <name evidence="1" type="ORF">K435DRAFT_780122</name>
</gene>
<reference evidence="1 2" key="1">
    <citation type="journal article" date="2019" name="Nat. Ecol. Evol.">
        <title>Megaphylogeny resolves global patterns of mushroom evolution.</title>
        <authorList>
            <person name="Varga T."/>
            <person name="Krizsan K."/>
            <person name="Foldi C."/>
            <person name="Dima B."/>
            <person name="Sanchez-Garcia M."/>
            <person name="Sanchez-Ramirez S."/>
            <person name="Szollosi G.J."/>
            <person name="Szarkandi J.G."/>
            <person name="Papp V."/>
            <person name="Albert L."/>
            <person name="Andreopoulos W."/>
            <person name="Angelini C."/>
            <person name="Antonin V."/>
            <person name="Barry K.W."/>
            <person name="Bougher N.L."/>
            <person name="Buchanan P."/>
            <person name="Buyck B."/>
            <person name="Bense V."/>
            <person name="Catcheside P."/>
            <person name="Chovatia M."/>
            <person name="Cooper J."/>
            <person name="Damon W."/>
            <person name="Desjardin D."/>
            <person name="Finy P."/>
            <person name="Geml J."/>
            <person name="Haridas S."/>
            <person name="Hughes K."/>
            <person name="Justo A."/>
            <person name="Karasinski D."/>
            <person name="Kautmanova I."/>
            <person name="Kiss B."/>
            <person name="Kocsube S."/>
            <person name="Kotiranta H."/>
            <person name="LaButti K.M."/>
            <person name="Lechner B.E."/>
            <person name="Liimatainen K."/>
            <person name="Lipzen A."/>
            <person name="Lukacs Z."/>
            <person name="Mihaltcheva S."/>
            <person name="Morgado L.N."/>
            <person name="Niskanen T."/>
            <person name="Noordeloos M.E."/>
            <person name="Ohm R.A."/>
            <person name="Ortiz-Santana B."/>
            <person name="Ovrebo C."/>
            <person name="Racz N."/>
            <person name="Riley R."/>
            <person name="Savchenko A."/>
            <person name="Shiryaev A."/>
            <person name="Soop K."/>
            <person name="Spirin V."/>
            <person name="Szebenyi C."/>
            <person name="Tomsovsky M."/>
            <person name="Tulloss R.E."/>
            <person name="Uehling J."/>
            <person name="Grigoriev I.V."/>
            <person name="Vagvolgyi C."/>
            <person name="Papp T."/>
            <person name="Martin F.M."/>
            <person name="Miettinen O."/>
            <person name="Hibbett D.S."/>
            <person name="Nagy L.G."/>
        </authorList>
    </citation>
    <scope>NUCLEOTIDE SEQUENCE [LARGE SCALE GENOMIC DNA]</scope>
    <source>
        <strain evidence="1 2">CBS 962.96</strain>
    </source>
</reference>
<evidence type="ECO:0000313" key="1">
    <source>
        <dbReference type="EMBL" id="THU92789.1"/>
    </source>
</evidence>
<keyword evidence="2" id="KW-1185">Reference proteome</keyword>
<name>A0A4S8LTC4_DENBC</name>
<organism evidence="1 2">
    <name type="scientific">Dendrothele bispora (strain CBS 962.96)</name>
    <dbReference type="NCBI Taxonomy" id="1314807"/>
    <lineage>
        <taxon>Eukaryota</taxon>
        <taxon>Fungi</taxon>
        <taxon>Dikarya</taxon>
        <taxon>Basidiomycota</taxon>
        <taxon>Agaricomycotina</taxon>
        <taxon>Agaricomycetes</taxon>
        <taxon>Agaricomycetidae</taxon>
        <taxon>Agaricales</taxon>
        <taxon>Agaricales incertae sedis</taxon>
        <taxon>Dendrothele</taxon>
    </lineage>
</organism>
<dbReference type="EMBL" id="ML179267">
    <property type="protein sequence ID" value="THU92789.1"/>
    <property type="molecule type" value="Genomic_DNA"/>
</dbReference>
<sequence length="498" mass="58598">MLSRYKIGIRYSESEYGFPVLEVLRGRRLRVNEKAARARAKEEEAMDVDEVKDEIEEMEDIPMEDEAENDGNEVIEDLEQFRAWLWAVYFRDEFRSETSSSYQGERDMCRLARVALMAWRLDCISWQFSLVPRLVRFAVEPNPRLSQTTHTDTQIQSQTTQTTYISDCSLRFFPYLIDVLVLYQCYEYGFGVEQTRKKVEDKWVTRSFDLDEERGKEEDWGQEEKEHMKVIRYAEERGLKRLICEVLYEFVVRSSEIPSSGQLGALEIPKELALIPGYEENILRGVEALKIFWDWICTTVPSMFAGNPSSSCPFHDHRKRCVPALTRYWISAIDSVTRADEDSVLGKLGRKTSSERVRAYGNMVDVRMRLVKIWGSMAGYSREEERMKWVERQLRKDALVWEIKQGCSKQRRHELIAEVNIRRVKGARKECWDKGVEKIVEQFNALHDGWRLETFFFKDLEITKQVFATGEAKRNRSIQPAKYRIVMPGEEVRRLDQL</sequence>
<protein>
    <submittedName>
        <fullName evidence="1">Uncharacterized protein</fullName>
    </submittedName>
</protein>